<protein>
    <submittedName>
        <fullName evidence="3">Uncharacterized protein</fullName>
    </submittedName>
</protein>
<evidence type="ECO:0000256" key="1">
    <source>
        <dbReference type="SAM" id="MobiDB-lite"/>
    </source>
</evidence>
<comment type="caution">
    <text evidence="3">The sequence shown here is derived from an EMBL/GenBank/DDBJ whole genome shotgun (WGS) entry which is preliminary data.</text>
</comment>
<evidence type="ECO:0000313" key="2">
    <source>
        <dbReference type="EMBL" id="GIL71056.1"/>
    </source>
</evidence>
<feature type="compositionally biased region" description="Basic and acidic residues" evidence="1">
    <location>
        <begin position="412"/>
        <end position="422"/>
    </location>
</feature>
<dbReference type="Proteomes" id="UP000747110">
    <property type="component" value="Unassembled WGS sequence"/>
</dbReference>
<evidence type="ECO:0000313" key="3">
    <source>
        <dbReference type="EMBL" id="GIL98762.1"/>
    </source>
</evidence>
<dbReference type="Proteomes" id="UP000722791">
    <property type="component" value="Unassembled WGS sequence"/>
</dbReference>
<evidence type="ECO:0000313" key="4">
    <source>
        <dbReference type="Proteomes" id="UP000722791"/>
    </source>
</evidence>
<dbReference type="EMBL" id="BNCQ01000005">
    <property type="protein sequence ID" value="GIL98762.1"/>
    <property type="molecule type" value="Genomic_DNA"/>
</dbReference>
<feature type="region of interest" description="Disordered" evidence="1">
    <location>
        <begin position="303"/>
        <end position="328"/>
    </location>
</feature>
<keyword evidence="5" id="KW-1185">Reference proteome</keyword>
<feature type="region of interest" description="Disordered" evidence="1">
    <location>
        <begin position="263"/>
        <end position="282"/>
    </location>
</feature>
<organism evidence="3 4">
    <name type="scientific">Volvox reticuliferus</name>
    <dbReference type="NCBI Taxonomy" id="1737510"/>
    <lineage>
        <taxon>Eukaryota</taxon>
        <taxon>Viridiplantae</taxon>
        <taxon>Chlorophyta</taxon>
        <taxon>core chlorophytes</taxon>
        <taxon>Chlorophyceae</taxon>
        <taxon>CS clade</taxon>
        <taxon>Chlamydomonadales</taxon>
        <taxon>Volvocaceae</taxon>
        <taxon>Volvox</taxon>
    </lineage>
</organism>
<dbReference type="OrthoDB" id="10442966at2759"/>
<sequence>MNPAAVGLGAVAMQKPLAYANDLADHDVIEDDYELVLGPHALKLSSSFGVAAVPTGRQLGCSKSLKDTSILGSAPLAAKLAQSTSAPSQSLLASRTSAPDCHVYASGNPVISTTPVLRLSSASLREPRTSSVLGEVAPTVDSVLDSNPVHGRKAAYNDVAAARQNDTEAQLKGDISAYDHDNSMRPKSALLRRLSSLNLRSRLPSAKQEVGTDVACAGAYRTTRNADGQASRASVEPCAAVMSSALPCVDVEPERRQLLRKFSPRNDTAPLQPKNVAVGPRRLPASDAFDSTVVAEYAATLPQPISPDSRTPAIATATSAPDRPSTPLRRLSRLISGSLKVSGSLVAPAALPDQSDPDGAGAGKRRPSSAGIRDLFSRPSSAKMKSDAGARAHQQPLPMEVWKPQPQQRQSGGERGEDDRVTEPGAGDIVVRQSGSALKRAANALVAALGR</sequence>
<evidence type="ECO:0000313" key="5">
    <source>
        <dbReference type="Proteomes" id="UP000747110"/>
    </source>
</evidence>
<gene>
    <name evidence="2" type="ORF">Vretifemale_1696</name>
    <name evidence="3" type="ORF">Vretimale_3970</name>
</gene>
<reference evidence="3" key="1">
    <citation type="journal article" date="2021" name="Proc. Natl. Acad. Sci. U.S.A.">
        <title>Three genomes in the algal genus Volvox reveal the fate of a haploid sex-determining region after a transition to homothallism.</title>
        <authorList>
            <person name="Yamamoto K."/>
            <person name="Hamaji T."/>
            <person name="Kawai-Toyooka H."/>
            <person name="Matsuzaki R."/>
            <person name="Takahashi F."/>
            <person name="Nishimura Y."/>
            <person name="Kawachi M."/>
            <person name="Noguchi H."/>
            <person name="Minakuchi Y."/>
            <person name="Umen J.G."/>
            <person name="Toyoda A."/>
            <person name="Nozaki H."/>
        </authorList>
    </citation>
    <scope>NUCLEOTIDE SEQUENCE</scope>
    <source>
        <strain evidence="3">NIES-3785</strain>
        <strain evidence="2">NIES-3786</strain>
    </source>
</reference>
<proteinExistence type="predicted"/>
<dbReference type="EMBL" id="BNCP01000002">
    <property type="protein sequence ID" value="GIL71056.1"/>
    <property type="molecule type" value="Genomic_DNA"/>
</dbReference>
<accession>A0A8J4DA57</accession>
<feature type="region of interest" description="Disordered" evidence="1">
    <location>
        <begin position="348"/>
        <end position="432"/>
    </location>
</feature>
<name>A0A8J4DA57_9CHLO</name>
<dbReference type="AlphaFoldDB" id="A0A8J4DA57"/>